<sequence length="273" mass="30163">MINNVEARTAPLSVTSIPAMKEHVVPESGAIAKFSAPASDTTHISILSRQLSESAARAEARDQSLTRSQLGHLGLRLRAQFDAVSYFRSDAMQVLPDATIDDPVLKERDRQAVEYVIRNMHSDPTARNPFAGLSYEQLTVIAYDEGDTFTLHERHAAYLGAWALEEEWRANMGSRSLQGAFTQELHVFYAENLAHYRSLPLIEQARYPEDYEADTEALMIEAAAAGPRKNERLLTLFEILAGAIPGKDDKAEEKPPEEAETPAATGPAIKTNN</sequence>
<dbReference type="GeneID" id="93560686"/>
<comment type="caution">
    <text evidence="2">The sequence shown here is derived from an EMBL/GenBank/DDBJ whole genome shotgun (WGS) entry which is preliminary data.</text>
</comment>
<evidence type="ECO:0000256" key="1">
    <source>
        <dbReference type="SAM" id="MobiDB-lite"/>
    </source>
</evidence>
<accession>A0ABT3BWP1</accession>
<dbReference type="EMBL" id="JAOXML010000005">
    <property type="protein sequence ID" value="MCV4376767.1"/>
    <property type="molecule type" value="Genomic_DNA"/>
</dbReference>
<evidence type="ECO:0000313" key="3">
    <source>
        <dbReference type="Proteomes" id="UP001207294"/>
    </source>
</evidence>
<evidence type="ECO:0000313" key="2">
    <source>
        <dbReference type="EMBL" id="MCV4376767.1"/>
    </source>
</evidence>
<feature type="compositionally biased region" description="Basic and acidic residues" evidence="1">
    <location>
        <begin position="246"/>
        <end position="257"/>
    </location>
</feature>
<keyword evidence="3" id="KW-1185">Reference proteome</keyword>
<dbReference type="RefSeq" id="WP_206401558.1">
    <property type="nucleotide sequence ID" value="NZ_JAFGZD010000004.1"/>
</dbReference>
<dbReference type="Proteomes" id="UP001207294">
    <property type="component" value="Unassembled WGS sequence"/>
</dbReference>
<proteinExistence type="predicted"/>
<reference evidence="2 3" key="1">
    <citation type="submission" date="2022-10" db="EMBL/GenBank/DDBJ databases">
        <title>Characterization of Pseudomonas capsici strains from pepper and tomato in Georgia.</title>
        <authorList>
            <person name="Zhao M."/>
            <person name="Dutta B."/>
        </authorList>
    </citation>
    <scope>NUCLEOTIDE SEQUENCE [LARGE SCALE GENOMIC DNA]</scope>
    <source>
        <strain evidence="2 3">Pc20-5</strain>
    </source>
</reference>
<feature type="region of interest" description="Disordered" evidence="1">
    <location>
        <begin position="245"/>
        <end position="273"/>
    </location>
</feature>
<feature type="compositionally biased region" description="Low complexity" evidence="1">
    <location>
        <begin position="261"/>
        <end position="273"/>
    </location>
</feature>
<gene>
    <name evidence="2" type="ORF">OH718_09185</name>
</gene>
<protein>
    <submittedName>
        <fullName evidence="2">Uncharacterized protein</fullName>
    </submittedName>
</protein>
<name>A0ABT3BWP1_9PSED</name>
<organism evidence="2 3">
    <name type="scientific">Pseudomonas capsici</name>
    <dbReference type="NCBI Taxonomy" id="2810614"/>
    <lineage>
        <taxon>Bacteria</taxon>
        <taxon>Pseudomonadati</taxon>
        <taxon>Pseudomonadota</taxon>
        <taxon>Gammaproteobacteria</taxon>
        <taxon>Pseudomonadales</taxon>
        <taxon>Pseudomonadaceae</taxon>
        <taxon>Pseudomonas</taxon>
    </lineage>
</organism>